<evidence type="ECO:0000256" key="2">
    <source>
        <dbReference type="ARBA" id="ARBA00022679"/>
    </source>
</evidence>
<keyword evidence="3" id="KW-0012">Acyltransferase</keyword>
<dbReference type="Proteomes" id="UP000239590">
    <property type="component" value="Unassembled WGS sequence"/>
</dbReference>
<comment type="similarity">
    <text evidence="1">Belongs to the transferase hexapeptide repeat family.</text>
</comment>
<dbReference type="OrthoDB" id="755870at2"/>
<evidence type="ECO:0000256" key="1">
    <source>
        <dbReference type="ARBA" id="ARBA00007274"/>
    </source>
</evidence>
<keyword evidence="2 3" id="KW-0808">Transferase</keyword>
<dbReference type="AlphaFoldDB" id="A0A2S7IEI5"/>
<keyword evidence="4" id="KW-1185">Reference proteome</keyword>
<name>A0A2S7IEI5_9BACT</name>
<dbReference type="EMBL" id="PTRA01000010">
    <property type="protein sequence ID" value="PQA53174.1"/>
    <property type="molecule type" value="Genomic_DNA"/>
</dbReference>
<evidence type="ECO:0000313" key="3">
    <source>
        <dbReference type="EMBL" id="PQA53174.1"/>
    </source>
</evidence>
<dbReference type="PANTHER" id="PTHR23416">
    <property type="entry name" value="SIALIC ACID SYNTHASE-RELATED"/>
    <property type="match status" value="1"/>
</dbReference>
<protein>
    <submittedName>
        <fullName evidence="3">Acyltransferase</fullName>
    </submittedName>
</protein>
<dbReference type="Gene3D" id="2.160.10.10">
    <property type="entry name" value="Hexapeptide repeat proteins"/>
    <property type="match status" value="1"/>
</dbReference>
<sequence>MARYLSEFRLYVCNQWISRIPSHRIRLWYYRRVMKFTIGPKSYILMGCSFDCAGGLSMGRGSVINPNCRIDTRGSVTIGNNVSISNEVIILTADHDMNSPTMAGREKAVTLEDYVWIGTRAMILPGVTLREAAVAAAGSVVTKSTAPYSVVAGIPAQEIKKRSSEQAYTYDASYKRLFQ</sequence>
<gene>
    <name evidence="3" type="ORF">C5O19_24920</name>
</gene>
<dbReference type="InterPro" id="IPR011004">
    <property type="entry name" value="Trimer_LpxA-like_sf"/>
</dbReference>
<dbReference type="PANTHER" id="PTHR23416:SF23">
    <property type="entry name" value="ACETYLTRANSFERASE C18B11.09C-RELATED"/>
    <property type="match status" value="1"/>
</dbReference>
<accession>A0A2S7IEI5</accession>
<proteinExistence type="inferred from homology"/>
<comment type="caution">
    <text evidence="3">The sequence shown here is derived from an EMBL/GenBank/DDBJ whole genome shotgun (WGS) entry which is preliminary data.</text>
</comment>
<dbReference type="SUPFAM" id="SSF51161">
    <property type="entry name" value="Trimeric LpxA-like enzymes"/>
    <property type="match status" value="1"/>
</dbReference>
<dbReference type="RefSeq" id="WP_104716088.1">
    <property type="nucleotide sequence ID" value="NZ_PTRA01000010.1"/>
</dbReference>
<dbReference type="GO" id="GO:0008374">
    <property type="term" value="F:O-acyltransferase activity"/>
    <property type="evidence" value="ECO:0007669"/>
    <property type="project" value="TreeGrafter"/>
</dbReference>
<dbReference type="InterPro" id="IPR051159">
    <property type="entry name" value="Hexapeptide_acetyltransf"/>
</dbReference>
<evidence type="ECO:0000313" key="4">
    <source>
        <dbReference type="Proteomes" id="UP000239590"/>
    </source>
</evidence>
<organism evidence="3 4">
    <name type="scientific">Siphonobacter curvatus</name>
    <dbReference type="NCBI Taxonomy" id="2094562"/>
    <lineage>
        <taxon>Bacteria</taxon>
        <taxon>Pseudomonadati</taxon>
        <taxon>Bacteroidota</taxon>
        <taxon>Cytophagia</taxon>
        <taxon>Cytophagales</taxon>
        <taxon>Cytophagaceae</taxon>
        <taxon>Siphonobacter</taxon>
    </lineage>
</organism>
<reference evidence="4" key="1">
    <citation type="submission" date="2018-02" db="EMBL/GenBank/DDBJ databases">
        <title>Genome sequencing of Solimonas sp. HR-BB.</title>
        <authorList>
            <person name="Lee Y."/>
            <person name="Jeon C.O."/>
        </authorList>
    </citation>
    <scope>NUCLEOTIDE SEQUENCE [LARGE SCALE GENOMIC DNA]</scope>
    <source>
        <strain evidence="4">HR-U</strain>
    </source>
</reference>
<dbReference type="CDD" id="cd04647">
    <property type="entry name" value="LbH_MAT_like"/>
    <property type="match status" value="1"/>
</dbReference>
<dbReference type="GO" id="GO:0005829">
    <property type="term" value="C:cytosol"/>
    <property type="evidence" value="ECO:0007669"/>
    <property type="project" value="TreeGrafter"/>
</dbReference>